<dbReference type="EMBL" id="CAJHJT010000001">
    <property type="protein sequence ID" value="CAD6994191.1"/>
    <property type="molecule type" value="Genomic_DNA"/>
</dbReference>
<dbReference type="Proteomes" id="UP000606786">
    <property type="component" value="Unassembled WGS sequence"/>
</dbReference>
<reference evidence="2" key="1">
    <citation type="submission" date="2020-11" db="EMBL/GenBank/DDBJ databases">
        <authorList>
            <person name="Whitehead M."/>
        </authorList>
    </citation>
    <scope>NUCLEOTIDE SEQUENCE</scope>
    <source>
        <strain evidence="2">EGII</strain>
    </source>
</reference>
<feature type="chain" id="PRO_5032418727" evidence="1">
    <location>
        <begin position="22"/>
        <end position="83"/>
    </location>
</feature>
<name>A0A811U608_CERCA</name>
<keyword evidence="3" id="KW-1185">Reference proteome</keyword>
<evidence type="ECO:0000313" key="3">
    <source>
        <dbReference type="Proteomes" id="UP000606786"/>
    </source>
</evidence>
<sequence>MLSQLFIILVVYVTVPQHTQPEVACHYEYHGMWHGCWSLTCELSCVAARDPKLREFGGVVWPVGAVTGSLSGILTSNVVTAAT</sequence>
<protein>
    <submittedName>
        <fullName evidence="2">(Mediterranean fruit fly) hypothetical protein</fullName>
    </submittedName>
</protein>
<dbReference type="AlphaFoldDB" id="A0A811U608"/>
<organism evidence="2 3">
    <name type="scientific">Ceratitis capitata</name>
    <name type="common">Mediterranean fruit fly</name>
    <name type="synonym">Tephritis capitata</name>
    <dbReference type="NCBI Taxonomy" id="7213"/>
    <lineage>
        <taxon>Eukaryota</taxon>
        <taxon>Metazoa</taxon>
        <taxon>Ecdysozoa</taxon>
        <taxon>Arthropoda</taxon>
        <taxon>Hexapoda</taxon>
        <taxon>Insecta</taxon>
        <taxon>Pterygota</taxon>
        <taxon>Neoptera</taxon>
        <taxon>Endopterygota</taxon>
        <taxon>Diptera</taxon>
        <taxon>Brachycera</taxon>
        <taxon>Muscomorpha</taxon>
        <taxon>Tephritoidea</taxon>
        <taxon>Tephritidae</taxon>
        <taxon>Ceratitis</taxon>
        <taxon>Ceratitis</taxon>
    </lineage>
</organism>
<proteinExistence type="predicted"/>
<keyword evidence="1" id="KW-0732">Signal</keyword>
<evidence type="ECO:0000256" key="1">
    <source>
        <dbReference type="SAM" id="SignalP"/>
    </source>
</evidence>
<evidence type="ECO:0000313" key="2">
    <source>
        <dbReference type="EMBL" id="CAD6994191.1"/>
    </source>
</evidence>
<comment type="caution">
    <text evidence="2">The sequence shown here is derived from an EMBL/GenBank/DDBJ whole genome shotgun (WGS) entry which is preliminary data.</text>
</comment>
<feature type="signal peptide" evidence="1">
    <location>
        <begin position="1"/>
        <end position="21"/>
    </location>
</feature>
<accession>A0A811U608</accession>
<gene>
    <name evidence="2" type="ORF">CCAP1982_LOCUS2956</name>
</gene>